<comment type="caution">
    <text evidence="2">The sequence shown here is derived from an EMBL/GenBank/DDBJ whole genome shotgun (WGS) entry which is preliminary data.</text>
</comment>
<name>A0A8H3M601_9GLOM</name>
<dbReference type="EMBL" id="BLAL01000257">
    <property type="protein sequence ID" value="GES97214.1"/>
    <property type="molecule type" value="Genomic_DNA"/>
</dbReference>
<feature type="transmembrane region" description="Helical" evidence="1">
    <location>
        <begin position="12"/>
        <end position="31"/>
    </location>
</feature>
<protein>
    <submittedName>
        <fullName evidence="2">Uncharacterized protein</fullName>
    </submittedName>
</protein>
<accession>A0A8H3M601</accession>
<keyword evidence="1" id="KW-1133">Transmembrane helix</keyword>
<keyword evidence="1" id="KW-0812">Transmembrane</keyword>
<dbReference type="AlphaFoldDB" id="A0A8H3M601"/>
<dbReference type="Proteomes" id="UP000615446">
    <property type="component" value="Unassembled WGS sequence"/>
</dbReference>
<gene>
    <name evidence="2" type="ORF">RCL2_002380200</name>
</gene>
<sequence length="100" mass="12032">MNFQTVRYSFPFGLCFFFRLFCQMAGSFRLLSDWFNFCQFLLVDLLTSDRRCYANRVWCSTYSSEFTWAAIVLIYTYEISYFTKWILIKNQDILLGLVTD</sequence>
<organism evidence="2 3">
    <name type="scientific">Rhizophagus clarus</name>
    <dbReference type="NCBI Taxonomy" id="94130"/>
    <lineage>
        <taxon>Eukaryota</taxon>
        <taxon>Fungi</taxon>
        <taxon>Fungi incertae sedis</taxon>
        <taxon>Mucoromycota</taxon>
        <taxon>Glomeromycotina</taxon>
        <taxon>Glomeromycetes</taxon>
        <taxon>Glomerales</taxon>
        <taxon>Glomeraceae</taxon>
        <taxon>Rhizophagus</taxon>
    </lineage>
</organism>
<feature type="transmembrane region" description="Helical" evidence="1">
    <location>
        <begin position="66"/>
        <end position="87"/>
    </location>
</feature>
<evidence type="ECO:0000313" key="3">
    <source>
        <dbReference type="Proteomes" id="UP000615446"/>
    </source>
</evidence>
<reference evidence="2" key="1">
    <citation type="submission" date="2019-10" db="EMBL/GenBank/DDBJ databases">
        <title>Conservation and host-specific expression of non-tandemly repeated heterogenous ribosome RNA gene in arbuscular mycorrhizal fungi.</title>
        <authorList>
            <person name="Maeda T."/>
            <person name="Kobayashi Y."/>
            <person name="Nakagawa T."/>
            <person name="Ezawa T."/>
            <person name="Yamaguchi K."/>
            <person name="Bino T."/>
            <person name="Nishimoto Y."/>
            <person name="Shigenobu S."/>
            <person name="Kawaguchi M."/>
        </authorList>
    </citation>
    <scope>NUCLEOTIDE SEQUENCE</scope>
    <source>
        <strain evidence="2">HR1</strain>
    </source>
</reference>
<evidence type="ECO:0000313" key="2">
    <source>
        <dbReference type="EMBL" id="GES97214.1"/>
    </source>
</evidence>
<evidence type="ECO:0000256" key="1">
    <source>
        <dbReference type="SAM" id="Phobius"/>
    </source>
</evidence>
<proteinExistence type="predicted"/>
<keyword evidence="1" id="KW-0472">Membrane</keyword>